<gene>
    <name evidence="3" type="ORF">GCM10010126_30200</name>
</gene>
<reference evidence="3" key="2">
    <citation type="submission" date="2022-09" db="EMBL/GenBank/DDBJ databases">
        <authorList>
            <person name="Sun Q."/>
            <person name="Ohkuma M."/>
        </authorList>
    </citation>
    <scope>NUCLEOTIDE SEQUENCE</scope>
    <source>
        <strain evidence="3">JCM 3093</strain>
    </source>
</reference>
<evidence type="ECO:0000259" key="2">
    <source>
        <dbReference type="SMART" id="SM00903"/>
    </source>
</evidence>
<dbReference type="PANTHER" id="PTHR30466">
    <property type="entry name" value="FLAVIN REDUCTASE"/>
    <property type="match status" value="1"/>
</dbReference>
<keyword evidence="1" id="KW-0560">Oxidoreductase</keyword>
<dbReference type="EMBL" id="BMQD01000008">
    <property type="protein sequence ID" value="GGK68773.1"/>
    <property type="molecule type" value="Genomic_DNA"/>
</dbReference>
<protein>
    <submittedName>
        <fullName evidence="3">Flavin reductase</fullName>
    </submittedName>
</protein>
<reference evidence="3" key="1">
    <citation type="journal article" date="2014" name="Int. J. Syst. Evol. Microbiol.">
        <title>Complete genome sequence of Corynebacterium casei LMG S-19264T (=DSM 44701T), isolated from a smear-ripened cheese.</title>
        <authorList>
            <consortium name="US DOE Joint Genome Institute (JGI-PGF)"/>
            <person name="Walter F."/>
            <person name="Albersmeier A."/>
            <person name="Kalinowski J."/>
            <person name="Ruckert C."/>
        </authorList>
    </citation>
    <scope>NUCLEOTIDE SEQUENCE</scope>
    <source>
        <strain evidence="3">JCM 3093</strain>
    </source>
</reference>
<dbReference type="PANTHER" id="PTHR30466:SF1">
    <property type="entry name" value="FMN REDUCTASE (NADH) RUTF"/>
    <property type="match status" value="1"/>
</dbReference>
<evidence type="ECO:0000313" key="4">
    <source>
        <dbReference type="Proteomes" id="UP000627984"/>
    </source>
</evidence>
<dbReference type="SMART" id="SM00903">
    <property type="entry name" value="Flavin_Reduct"/>
    <property type="match status" value="1"/>
</dbReference>
<feature type="domain" description="Flavin reductase like" evidence="2">
    <location>
        <begin position="22"/>
        <end position="168"/>
    </location>
</feature>
<evidence type="ECO:0000256" key="1">
    <source>
        <dbReference type="ARBA" id="ARBA00023002"/>
    </source>
</evidence>
<dbReference type="AlphaFoldDB" id="A0AA37F4X6"/>
<sequence length="170" mass="18079">MRMVACVHVEQPVDRDAYRRAVGRFATGIAVVTTRLGGIDHVMTVNSFASVSLDPLLALFCAEKVARFHDAVLAAGVWGVSVLPDTAEDVSRFFAHRGRPLAGQLDGRPHHHGGLGVPLLDDALATLECRTTAVHDGGDHSIVVGAVVAVATPAEGSPLLYHEGRYRRLG</sequence>
<comment type="caution">
    <text evidence="3">The sequence shown here is derived from an EMBL/GenBank/DDBJ whole genome shotgun (WGS) entry which is preliminary data.</text>
</comment>
<dbReference type="InterPro" id="IPR002563">
    <property type="entry name" value="Flavin_Rdtase-like_dom"/>
</dbReference>
<dbReference type="InterPro" id="IPR012349">
    <property type="entry name" value="Split_barrel_FMN-bd"/>
</dbReference>
<dbReference type="Gene3D" id="2.30.110.10">
    <property type="entry name" value="Electron Transport, Fmn-binding Protein, Chain A"/>
    <property type="match status" value="1"/>
</dbReference>
<dbReference type="GO" id="GO:0010181">
    <property type="term" value="F:FMN binding"/>
    <property type="evidence" value="ECO:0007669"/>
    <property type="project" value="InterPro"/>
</dbReference>
<dbReference type="Proteomes" id="UP000627984">
    <property type="component" value="Unassembled WGS sequence"/>
</dbReference>
<organism evidence="3 4">
    <name type="scientific">Planomonospora parontospora</name>
    <dbReference type="NCBI Taxonomy" id="58119"/>
    <lineage>
        <taxon>Bacteria</taxon>
        <taxon>Bacillati</taxon>
        <taxon>Actinomycetota</taxon>
        <taxon>Actinomycetes</taxon>
        <taxon>Streptosporangiales</taxon>
        <taxon>Streptosporangiaceae</taxon>
        <taxon>Planomonospora</taxon>
    </lineage>
</organism>
<dbReference type="Pfam" id="PF01613">
    <property type="entry name" value="Flavin_Reduct"/>
    <property type="match status" value="1"/>
</dbReference>
<dbReference type="GO" id="GO:0042602">
    <property type="term" value="F:riboflavin reductase (NADPH) activity"/>
    <property type="evidence" value="ECO:0007669"/>
    <property type="project" value="TreeGrafter"/>
</dbReference>
<evidence type="ECO:0000313" key="3">
    <source>
        <dbReference type="EMBL" id="GGK68773.1"/>
    </source>
</evidence>
<dbReference type="InterPro" id="IPR050268">
    <property type="entry name" value="NADH-dep_flavin_reductase"/>
</dbReference>
<dbReference type="SUPFAM" id="SSF50475">
    <property type="entry name" value="FMN-binding split barrel"/>
    <property type="match status" value="1"/>
</dbReference>
<name>A0AA37F4X6_9ACTN</name>
<accession>A0AA37F4X6</accession>
<proteinExistence type="predicted"/>